<evidence type="ECO:0000259" key="2">
    <source>
        <dbReference type="PROSITE" id="PS51910"/>
    </source>
</evidence>
<dbReference type="Pfam" id="PF07833">
    <property type="entry name" value="Cu_amine_oxidN1"/>
    <property type="match status" value="1"/>
</dbReference>
<reference evidence="4" key="1">
    <citation type="journal article" date="2019" name="Int. J. Syst. Evol. Microbiol.">
        <title>The Global Catalogue of Microorganisms (GCM) 10K type strain sequencing project: providing services to taxonomists for standard genome sequencing and annotation.</title>
        <authorList>
            <consortium name="The Broad Institute Genomics Platform"/>
            <consortium name="The Broad Institute Genome Sequencing Center for Infectious Disease"/>
            <person name="Wu L."/>
            <person name="Ma J."/>
        </authorList>
    </citation>
    <scope>NUCLEOTIDE SEQUENCE [LARGE SCALE GENOMIC DNA]</scope>
    <source>
        <strain evidence="4">KCTC 33849</strain>
    </source>
</reference>
<dbReference type="InterPro" id="IPR017853">
    <property type="entry name" value="GH"/>
</dbReference>
<keyword evidence="1" id="KW-0732">Signal</keyword>
<evidence type="ECO:0000313" key="4">
    <source>
        <dbReference type="Proteomes" id="UP001597540"/>
    </source>
</evidence>
<dbReference type="InterPro" id="IPR001223">
    <property type="entry name" value="Glyco_hydro18_cat"/>
</dbReference>
<dbReference type="Proteomes" id="UP001597540">
    <property type="component" value="Unassembled WGS sequence"/>
</dbReference>
<dbReference type="InterPro" id="IPR036582">
    <property type="entry name" value="Mao_N_sf"/>
</dbReference>
<feature type="domain" description="GH18" evidence="2">
    <location>
        <begin position="167"/>
        <end position="417"/>
    </location>
</feature>
<protein>
    <submittedName>
        <fullName evidence="3">Stalk domain-containing protein</fullName>
    </submittedName>
</protein>
<dbReference type="RefSeq" id="WP_379261581.1">
    <property type="nucleotide sequence ID" value="NZ_JBHUMJ010000002.1"/>
</dbReference>
<dbReference type="Gene3D" id="3.30.457.10">
    <property type="entry name" value="Copper amine oxidase-like, N-terminal domain"/>
    <property type="match status" value="1"/>
</dbReference>
<dbReference type="InterPro" id="IPR012854">
    <property type="entry name" value="Cu_amine_oxidase-like_N"/>
</dbReference>
<organism evidence="3 4">
    <name type="scientific">Paenibacillus shunpengii</name>
    <dbReference type="NCBI Taxonomy" id="2054424"/>
    <lineage>
        <taxon>Bacteria</taxon>
        <taxon>Bacillati</taxon>
        <taxon>Bacillota</taxon>
        <taxon>Bacilli</taxon>
        <taxon>Bacillales</taxon>
        <taxon>Paenibacillaceae</taxon>
        <taxon>Paenibacillus</taxon>
    </lineage>
</organism>
<evidence type="ECO:0000256" key="1">
    <source>
        <dbReference type="SAM" id="SignalP"/>
    </source>
</evidence>
<dbReference type="Gene3D" id="3.20.20.80">
    <property type="entry name" value="Glycosidases"/>
    <property type="match status" value="1"/>
</dbReference>
<dbReference type="PANTHER" id="PTHR46066:SF2">
    <property type="entry name" value="CHITINASE DOMAIN-CONTAINING PROTEIN 1"/>
    <property type="match status" value="1"/>
</dbReference>
<proteinExistence type="predicted"/>
<dbReference type="PROSITE" id="PS51910">
    <property type="entry name" value="GH18_2"/>
    <property type="match status" value="1"/>
</dbReference>
<comment type="caution">
    <text evidence="3">The sequence shown here is derived from an EMBL/GenBank/DDBJ whole genome shotgun (WGS) entry which is preliminary data.</text>
</comment>
<dbReference type="EMBL" id="JBHUMJ010000002">
    <property type="protein sequence ID" value="MFD2700618.1"/>
    <property type="molecule type" value="Genomic_DNA"/>
</dbReference>
<feature type="chain" id="PRO_5045419578" evidence="1">
    <location>
        <begin position="30"/>
        <end position="417"/>
    </location>
</feature>
<dbReference type="SUPFAM" id="SSF51445">
    <property type="entry name" value="(Trans)glycosidases"/>
    <property type="match status" value="1"/>
</dbReference>
<accession>A0ABW5SMZ2</accession>
<name>A0ABW5SMZ2_9BACL</name>
<feature type="signal peptide" evidence="1">
    <location>
        <begin position="1"/>
        <end position="29"/>
    </location>
</feature>
<dbReference type="PANTHER" id="PTHR46066">
    <property type="entry name" value="CHITINASE DOMAIN-CONTAINING PROTEIN 1 FAMILY MEMBER"/>
    <property type="match status" value="1"/>
</dbReference>
<dbReference type="SUPFAM" id="SSF55383">
    <property type="entry name" value="Copper amine oxidase, domain N"/>
    <property type="match status" value="1"/>
</dbReference>
<sequence>MKQWGKLLLSCAIVLGSAAGGAAAPFAQAASTNQVKIMLDNYPLPFPVEPVVISGTTMVPFRAISEALGINVVWNQKAKKITASKLSDGIKKTVELTLGSKTAKVNGQNVSLTLAPRTISNTTMIPLSFFSQQFGAGVGWNQASKTVSITSPREEMYTLGYYALRSFDEISYLHHFDAAAFGWSRIDREGNFTLTGDEYRWPAPSGEITGESIINDAASEGTTPFLMVYSVDGMLELTKNLEDKELRSQTIDSIMEAATEKGFKGIALDLEGLGMTGDKSKVKSDYNAFVKELSLRAKQQDMKLTVIVHALNSVYQGYDYKTLSNLADDLVIMAYAYGDEKSPEPVAKVDEAIQLALKQVDKDKLILGISRGSETAASINTKIGLAKRYDLKGIALWRLGIIGPATWAEMNKTIVLD</sequence>
<keyword evidence="4" id="KW-1185">Reference proteome</keyword>
<evidence type="ECO:0000313" key="3">
    <source>
        <dbReference type="EMBL" id="MFD2700618.1"/>
    </source>
</evidence>
<dbReference type="Pfam" id="PF00704">
    <property type="entry name" value="Glyco_hydro_18"/>
    <property type="match status" value="1"/>
</dbReference>
<gene>
    <name evidence="3" type="ORF">ACFSVM_09050</name>
</gene>